<name>A0A2H4SCL4_CORMI</name>
<dbReference type="Pfam" id="PF11807">
    <property type="entry name" value="UstYa"/>
    <property type="match status" value="1"/>
</dbReference>
<proteinExistence type="inferred from homology"/>
<feature type="region of interest" description="Disordered" evidence="4">
    <location>
        <begin position="1"/>
        <end position="21"/>
    </location>
</feature>
<dbReference type="VEuPathDB" id="FungiDB:A9K55_005510"/>
<comment type="similarity">
    <text evidence="3">Belongs to the ustYa family.</text>
</comment>
<evidence type="ECO:0000256" key="5">
    <source>
        <dbReference type="SAM" id="Phobius"/>
    </source>
</evidence>
<evidence type="ECO:0000256" key="4">
    <source>
        <dbReference type="SAM" id="MobiDB-lite"/>
    </source>
</evidence>
<dbReference type="PANTHER" id="PTHR33365">
    <property type="entry name" value="YALI0B05434P"/>
    <property type="match status" value="1"/>
</dbReference>
<dbReference type="InterPro" id="IPR021765">
    <property type="entry name" value="UstYa-like"/>
</dbReference>
<dbReference type="GO" id="GO:0043386">
    <property type="term" value="P:mycotoxin biosynthetic process"/>
    <property type="evidence" value="ECO:0007669"/>
    <property type="project" value="InterPro"/>
</dbReference>
<gene>
    <name evidence="6" type="ORF">A9K55_005510</name>
</gene>
<dbReference type="AlphaFoldDB" id="A0A2H4SCL4"/>
<sequence length="258" mass="29116">MPTPDDEENVPFMGDKTRDSDQRTDRAVIVPRLQQNVVCGVLGFISSSLIFLTILLFTRLPTNTTTCTKPQVLPGQSFWPESIDVCFSFFLPFTVPDFARVFVDDKDWIDAGEIGDVLWHDLLPVGGGFVPIPWPRNYALPESAPLEGNPEQAELYATSSVHQLHCLATMRETIKSYSQGEEPLYSSGHAYHCLNYLRQGVLCAADTTLEYGHPVWNTEKKSMQYDFAGNGVVHQCRNWNTVKEFLVNHRTPDKQSMN</sequence>
<dbReference type="PANTHER" id="PTHR33365:SF11">
    <property type="entry name" value="TAT PATHWAY SIGNAL SEQUENCE"/>
    <property type="match status" value="1"/>
</dbReference>
<keyword evidence="5" id="KW-1133">Transmembrane helix</keyword>
<protein>
    <recommendedName>
        <fullName evidence="8">Tat pathway signal sequence</fullName>
    </recommendedName>
</protein>
<keyword evidence="2" id="KW-0560">Oxidoreductase</keyword>
<evidence type="ECO:0000256" key="1">
    <source>
        <dbReference type="ARBA" id="ARBA00004685"/>
    </source>
</evidence>
<dbReference type="Proteomes" id="UP000323067">
    <property type="component" value="Chromosome vi"/>
</dbReference>
<dbReference type="VEuPathDB" id="FungiDB:CCM_03474"/>
<dbReference type="EMBL" id="CP023323">
    <property type="protein sequence ID" value="ATY60854.1"/>
    <property type="molecule type" value="Genomic_DNA"/>
</dbReference>
<comment type="pathway">
    <text evidence="1">Mycotoxin biosynthesis.</text>
</comment>
<evidence type="ECO:0000313" key="6">
    <source>
        <dbReference type="EMBL" id="ATY60854.1"/>
    </source>
</evidence>
<keyword evidence="5" id="KW-0472">Membrane</keyword>
<accession>A0A2H4SCL4</accession>
<evidence type="ECO:0008006" key="8">
    <source>
        <dbReference type="Google" id="ProtNLM"/>
    </source>
</evidence>
<evidence type="ECO:0000313" key="7">
    <source>
        <dbReference type="Proteomes" id="UP000323067"/>
    </source>
</evidence>
<feature type="transmembrane region" description="Helical" evidence="5">
    <location>
        <begin position="36"/>
        <end position="57"/>
    </location>
</feature>
<keyword evidence="5" id="KW-0812">Transmembrane</keyword>
<evidence type="ECO:0000256" key="2">
    <source>
        <dbReference type="ARBA" id="ARBA00023002"/>
    </source>
</evidence>
<dbReference type="GO" id="GO:0016491">
    <property type="term" value="F:oxidoreductase activity"/>
    <property type="evidence" value="ECO:0007669"/>
    <property type="project" value="UniProtKB-KW"/>
</dbReference>
<organism evidence="6 7">
    <name type="scientific">Cordyceps militaris</name>
    <name type="common">Caterpillar fungus</name>
    <name type="synonym">Clavaria militaris</name>
    <dbReference type="NCBI Taxonomy" id="73501"/>
    <lineage>
        <taxon>Eukaryota</taxon>
        <taxon>Fungi</taxon>
        <taxon>Dikarya</taxon>
        <taxon>Ascomycota</taxon>
        <taxon>Pezizomycotina</taxon>
        <taxon>Sordariomycetes</taxon>
        <taxon>Hypocreomycetidae</taxon>
        <taxon>Hypocreales</taxon>
        <taxon>Cordycipitaceae</taxon>
        <taxon>Cordyceps</taxon>
    </lineage>
</organism>
<reference evidence="6 7" key="1">
    <citation type="journal article" date="2017" name="BMC Genomics">
        <title>Chromosome level assembly and secondary metabolite potential of the parasitic fungus Cordyceps militaris.</title>
        <authorList>
            <person name="Kramer G.J."/>
            <person name="Nodwell J.R."/>
        </authorList>
    </citation>
    <scope>NUCLEOTIDE SEQUENCE [LARGE SCALE GENOMIC DNA]</scope>
    <source>
        <strain evidence="6 7">ATCC 34164</strain>
    </source>
</reference>
<evidence type="ECO:0000256" key="3">
    <source>
        <dbReference type="ARBA" id="ARBA00035112"/>
    </source>
</evidence>